<dbReference type="EMBL" id="JANGAC010000003">
    <property type="protein sequence ID" value="MCQ4922516.1"/>
    <property type="molecule type" value="Genomic_DNA"/>
</dbReference>
<gene>
    <name evidence="2" type="ORF">NE686_05425</name>
</gene>
<keyword evidence="3" id="KW-1185">Reference proteome</keyword>
<proteinExistence type="predicted"/>
<name>A0ABT1S7S2_9FIRM</name>
<evidence type="ECO:0000256" key="1">
    <source>
        <dbReference type="SAM" id="Phobius"/>
    </source>
</evidence>
<keyword evidence="1" id="KW-0812">Transmembrane</keyword>
<protein>
    <recommendedName>
        <fullName evidence="4">DUF4129 domain-containing protein</fullName>
    </recommendedName>
</protein>
<keyword evidence="1" id="KW-0472">Membrane</keyword>
<sequence>MTGIILLEIMSVVSFIYSLLTIFFPFASISEIFIIFIWSITVSTIFAYTYRRSKTYQIIALLLLAPLIFYNNMESIYFVVIAAFLIHAYITKSFMKGSYSEYVDKLKKTYIVYGVTCILILTINEGYYNFINISIPFAIIYLMTTIILVRSIRHISTGMDMQKINQVNLRYIVMISVTSFIVTLDKLRNAIFLIIKGIYLFLIEIIMKILYYPITIMVTILNKVMEYIKGKMMENGNDVLEQLLGESTNESSRTLKKNAVRWGNTLVQKVIGILLIMTTIYIIYKLIIKVGERSYKGLEYTEEREYIKEPRKKKKRFSREKYPRELNEQIRYYYRRYLEKLDKKKIQILKSDTSLDINEKAEEIFEDKIEGIRKIYIDSRYGNKDADKNIVEEMESLYKNL</sequence>
<dbReference type="Proteomes" id="UP001524478">
    <property type="component" value="Unassembled WGS sequence"/>
</dbReference>
<organism evidence="2 3">
    <name type="scientific">Tissierella carlieri</name>
    <dbReference type="NCBI Taxonomy" id="689904"/>
    <lineage>
        <taxon>Bacteria</taxon>
        <taxon>Bacillati</taxon>
        <taxon>Bacillota</taxon>
        <taxon>Tissierellia</taxon>
        <taxon>Tissierellales</taxon>
        <taxon>Tissierellaceae</taxon>
        <taxon>Tissierella</taxon>
    </lineage>
</organism>
<evidence type="ECO:0000313" key="2">
    <source>
        <dbReference type="EMBL" id="MCQ4922516.1"/>
    </source>
</evidence>
<feature type="transmembrane region" description="Helical" evidence="1">
    <location>
        <begin position="266"/>
        <end position="284"/>
    </location>
</feature>
<dbReference type="RefSeq" id="WP_256310748.1">
    <property type="nucleotide sequence ID" value="NZ_JANGAC010000003.1"/>
</dbReference>
<feature type="transmembrane region" description="Helical" evidence="1">
    <location>
        <begin position="169"/>
        <end position="184"/>
    </location>
</feature>
<feature type="transmembrane region" description="Helical" evidence="1">
    <location>
        <begin position="107"/>
        <end position="124"/>
    </location>
</feature>
<feature type="transmembrane region" description="Helical" evidence="1">
    <location>
        <begin position="130"/>
        <end position="149"/>
    </location>
</feature>
<feature type="transmembrane region" description="Helical" evidence="1">
    <location>
        <begin position="190"/>
        <end position="211"/>
    </location>
</feature>
<feature type="transmembrane region" description="Helical" evidence="1">
    <location>
        <begin position="32"/>
        <end position="50"/>
    </location>
</feature>
<feature type="transmembrane region" description="Helical" evidence="1">
    <location>
        <begin position="55"/>
        <end position="70"/>
    </location>
</feature>
<evidence type="ECO:0008006" key="4">
    <source>
        <dbReference type="Google" id="ProtNLM"/>
    </source>
</evidence>
<comment type="caution">
    <text evidence="2">The sequence shown here is derived from an EMBL/GenBank/DDBJ whole genome shotgun (WGS) entry which is preliminary data.</text>
</comment>
<reference evidence="2 3" key="1">
    <citation type="submission" date="2022-06" db="EMBL/GenBank/DDBJ databases">
        <title>Isolation of gut microbiota from human fecal samples.</title>
        <authorList>
            <person name="Pamer E.G."/>
            <person name="Barat B."/>
            <person name="Waligurski E."/>
            <person name="Medina S."/>
            <person name="Paddock L."/>
            <person name="Mostad J."/>
        </authorList>
    </citation>
    <scope>NUCLEOTIDE SEQUENCE [LARGE SCALE GENOMIC DNA]</scope>
    <source>
        <strain evidence="2 3">DFI.7.95</strain>
    </source>
</reference>
<evidence type="ECO:0000313" key="3">
    <source>
        <dbReference type="Proteomes" id="UP001524478"/>
    </source>
</evidence>
<keyword evidence="1" id="KW-1133">Transmembrane helix</keyword>
<accession>A0ABT1S7S2</accession>
<feature type="transmembrane region" description="Helical" evidence="1">
    <location>
        <begin position="5"/>
        <end position="26"/>
    </location>
</feature>